<feature type="compositionally biased region" description="Low complexity" evidence="6">
    <location>
        <begin position="295"/>
        <end position="305"/>
    </location>
</feature>
<dbReference type="RefSeq" id="XP_025600349.1">
    <property type="nucleotide sequence ID" value="XM_025740812.1"/>
</dbReference>
<feature type="region of interest" description="Disordered" evidence="6">
    <location>
        <begin position="894"/>
        <end position="970"/>
    </location>
</feature>
<keyword evidence="13" id="KW-1185">Reference proteome</keyword>
<evidence type="ECO:0000256" key="4">
    <source>
        <dbReference type="ARBA" id="ARBA00023242"/>
    </source>
</evidence>
<dbReference type="GO" id="GO:0003677">
    <property type="term" value="F:DNA binding"/>
    <property type="evidence" value="ECO:0007669"/>
    <property type="project" value="UniProtKB-KW"/>
</dbReference>
<protein>
    <recommendedName>
        <fullName evidence="14">SWIRM-domain-containing protein</fullName>
    </recommendedName>
</protein>
<dbReference type="GO" id="GO:0042393">
    <property type="term" value="F:histone binding"/>
    <property type="evidence" value="ECO:0007669"/>
    <property type="project" value="TreeGrafter"/>
</dbReference>
<evidence type="ECO:0000313" key="12">
    <source>
        <dbReference type="EMBL" id="PWO00071.1"/>
    </source>
</evidence>
<accession>A0A316ZEB3</accession>
<dbReference type="PROSITE" id="PS52032">
    <property type="entry name" value="MARR_BRCT_CHROMO"/>
    <property type="match status" value="1"/>
</dbReference>
<reference evidence="12 13" key="1">
    <citation type="journal article" date="2018" name="Mol. Biol. Evol.">
        <title>Broad Genomic Sampling Reveals a Smut Pathogenic Ancestry of the Fungal Clade Ustilaginomycotina.</title>
        <authorList>
            <person name="Kijpornyongpan T."/>
            <person name="Mondo S.J."/>
            <person name="Barry K."/>
            <person name="Sandor L."/>
            <person name="Lee J."/>
            <person name="Lipzen A."/>
            <person name="Pangilinan J."/>
            <person name="LaButti K."/>
            <person name="Hainaut M."/>
            <person name="Henrissat B."/>
            <person name="Grigoriev I.V."/>
            <person name="Spatafora J.W."/>
            <person name="Aime M.C."/>
        </authorList>
    </citation>
    <scope>NUCLEOTIDE SEQUENCE [LARGE SCALE GENOMIC DNA]</scope>
    <source>
        <strain evidence="12 13">MCA 4186</strain>
    </source>
</reference>
<keyword evidence="4" id="KW-0539">Nucleus</keyword>
<gene>
    <name evidence="12" type="ORF">FA09DRAFT_315677</name>
</gene>
<dbReference type="InterPro" id="IPR017884">
    <property type="entry name" value="SANT_dom"/>
</dbReference>
<dbReference type="FunFam" id="1.10.10.60:FF:000014">
    <property type="entry name" value="SWI/SNF complex subunit SMARCC2 isoform C"/>
    <property type="match status" value="1"/>
</dbReference>
<dbReference type="AlphaFoldDB" id="A0A316ZEB3"/>
<feature type="domain" description="Myb-like" evidence="7">
    <location>
        <begin position="755"/>
        <end position="797"/>
    </location>
</feature>
<keyword evidence="1" id="KW-0805">Transcription regulation</keyword>
<evidence type="ECO:0000259" key="9">
    <source>
        <dbReference type="PROSITE" id="PS50934"/>
    </source>
</evidence>
<dbReference type="InterPro" id="IPR001005">
    <property type="entry name" value="SANT/Myb"/>
</dbReference>
<dbReference type="GO" id="GO:0016514">
    <property type="term" value="C:SWI/SNF complex"/>
    <property type="evidence" value="ECO:0007669"/>
    <property type="project" value="TreeGrafter"/>
</dbReference>
<evidence type="ECO:0000256" key="3">
    <source>
        <dbReference type="ARBA" id="ARBA00023163"/>
    </source>
</evidence>
<keyword evidence="3" id="KW-0804">Transcription</keyword>
<dbReference type="Gene3D" id="1.10.10.10">
    <property type="entry name" value="Winged helix-like DNA-binding domain superfamily/Winged helix DNA-binding domain"/>
    <property type="match status" value="1"/>
</dbReference>
<dbReference type="SUPFAM" id="SSF52113">
    <property type="entry name" value="BRCT domain"/>
    <property type="match status" value="1"/>
</dbReference>
<feature type="domain" description="Chromo" evidence="11">
    <location>
        <begin position="1"/>
        <end position="308"/>
    </location>
</feature>
<keyword evidence="5" id="KW-0175">Coiled coil</keyword>
<feature type="region of interest" description="Disordered" evidence="6">
    <location>
        <begin position="1066"/>
        <end position="1087"/>
    </location>
</feature>
<name>A0A316ZEB3_9BASI</name>
<feature type="domain" description="SANT" evidence="10">
    <location>
        <begin position="750"/>
        <end position="801"/>
    </location>
</feature>
<dbReference type="InterPro" id="IPR049898">
    <property type="entry name" value="MARR_BRCT_CHROMO"/>
</dbReference>
<dbReference type="STRING" id="58919.A0A316ZEB3"/>
<dbReference type="PANTHER" id="PTHR12802">
    <property type="entry name" value="SWI/SNF COMPLEX-RELATED"/>
    <property type="match status" value="1"/>
</dbReference>
<feature type="compositionally biased region" description="Acidic residues" evidence="6">
    <location>
        <begin position="285"/>
        <end position="294"/>
    </location>
</feature>
<dbReference type="InterPro" id="IPR032451">
    <property type="entry name" value="SMARCC_C"/>
</dbReference>
<feature type="compositionally biased region" description="Low complexity" evidence="6">
    <location>
        <begin position="628"/>
        <end position="638"/>
    </location>
</feature>
<dbReference type="CDD" id="cd02336">
    <property type="entry name" value="ZZ_RSC8"/>
    <property type="match status" value="1"/>
</dbReference>
<feature type="region of interest" description="Disordered" evidence="6">
    <location>
        <begin position="285"/>
        <end position="344"/>
    </location>
</feature>
<dbReference type="InterPro" id="IPR036420">
    <property type="entry name" value="BRCT_dom_sf"/>
</dbReference>
<evidence type="ECO:0000256" key="6">
    <source>
        <dbReference type="SAM" id="MobiDB-lite"/>
    </source>
</evidence>
<evidence type="ECO:0008006" key="14">
    <source>
        <dbReference type="Google" id="ProtNLM"/>
    </source>
</evidence>
<organism evidence="12 13">
    <name type="scientific">Tilletiopsis washingtonensis</name>
    <dbReference type="NCBI Taxonomy" id="58919"/>
    <lineage>
        <taxon>Eukaryota</taxon>
        <taxon>Fungi</taxon>
        <taxon>Dikarya</taxon>
        <taxon>Basidiomycota</taxon>
        <taxon>Ustilaginomycotina</taxon>
        <taxon>Exobasidiomycetes</taxon>
        <taxon>Entylomatales</taxon>
        <taxon>Entylomatales incertae sedis</taxon>
        <taxon>Tilletiopsis</taxon>
    </lineage>
</organism>
<dbReference type="EMBL" id="KZ819286">
    <property type="protein sequence ID" value="PWO00071.1"/>
    <property type="molecule type" value="Genomic_DNA"/>
</dbReference>
<dbReference type="GO" id="GO:0045893">
    <property type="term" value="P:positive regulation of DNA-templated transcription"/>
    <property type="evidence" value="ECO:0007669"/>
    <property type="project" value="TreeGrafter"/>
</dbReference>
<feature type="compositionally biased region" description="Low complexity" evidence="6">
    <location>
        <begin position="941"/>
        <end position="956"/>
    </location>
</feature>
<feature type="compositionally biased region" description="Low complexity" evidence="6">
    <location>
        <begin position="915"/>
        <end position="928"/>
    </location>
</feature>
<dbReference type="PROSITE" id="PS50090">
    <property type="entry name" value="MYB_LIKE"/>
    <property type="match status" value="1"/>
</dbReference>
<dbReference type="Pfam" id="PF16495">
    <property type="entry name" value="SWIRM-assoc_1"/>
    <property type="match status" value="1"/>
</dbReference>
<feature type="domain" description="BRCT" evidence="8">
    <location>
        <begin position="267"/>
        <end position="290"/>
    </location>
</feature>
<dbReference type="Pfam" id="PF04433">
    <property type="entry name" value="SWIRM"/>
    <property type="match status" value="1"/>
</dbReference>
<dbReference type="InterPro" id="IPR041984">
    <property type="entry name" value="Rsc8/Ssr1/Ssr2_ZZ"/>
</dbReference>
<sequence>MSLGVTGEPDAALWRDAAVHANLAPLVAPLSAALAGVTLVLPHGAAQLSPAVLADVAFDVQRFQHRVLGPEAPRTAAPHPPRIPANVFLPGASFLAMSTPPAADGALATLLEAVIGGAARAALPAWNVDDAAHEPAFRQLIVDARAALRQKGHLKKTIIAAGADVTEAEVDTYRKAAAALDCEWTKDAAAATHVLFSSPESPRQSPAPGGEAPSEYFRTLARMQLSSGASLALIHVWYRPDSYDAWLPAQDFSSPEPEPTPKGSAWVVGSKWLTEALRYNELMNEEDYEKEETDAAQSETASAADAAEKTEGSAARTSRKRGLPEEVTVPSGEDDPEAPAGGGGKRIKLFVAARPSGAVAVDLSGSNGPPPGKNYEVHPVAGGAIGNLPPEAEPSRTDDEPAPVRVVGQAAPAPTSGDGDVSMADAGASARPADAGAAAESGVATPAIDVTASAEGDAALRNHQRQVAENLARKYLAEQTQEVIIPSYSTWFAFSGINAIEKRSLPEFFNGKNRSKTPTIYRDYRDFMINTYRLNPSEYLTFTACRRNLAGDVCAIMRVHAFLEQWGLINYQVDPESRPATLGPPFTGHFRITVDTPRGLQPLHPGTRPYQQPSGAALSGVPRGEGSHAGTSAAGAGAPDLVTELRRNVYQSTMKSSTPVDGPAASSLAAAADAAVRAGAGAAPSYSCDTCGTDCTRTRYHSVHAPSRGPGAGGYVLCSSCYLEGRFPSSMYSGDFVRVDDTAFKQGGAPSEDDWSDAEMLRLLEGLEMFDDDWAQVANHVGTRSREQCITRFLQMPIEDPYLDGGAPRTNGSVPAAAEGSNGAANGDVKQSDLGPLQYVRDLKNAAIPFAQTDNPVMSVVAFLASAVSPAVAAAAAQSALGELTEGMRRRIARKDAAEKAKEAESPSKAKDGDASAATDAEATAADAMDVDKAKEPETPTEGASAAEPSTSEAPANGKPATPRDPETVPRNAVEKAAAVALGAAAAKAHVLATFEERECQRLVSQVIEAQMRKMEIKMAQFEELESLLEAERRSVEAGRKQLYADRLAVQRQLAAVSELLRKATQTPRDVTARDLQGSSSAAHGVPQQGPIIRAHEGGQAPPAGTYAQI</sequence>
<evidence type="ECO:0000256" key="2">
    <source>
        <dbReference type="ARBA" id="ARBA00023125"/>
    </source>
</evidence>
<keyword evidence="2" id="KW-0238">DNA-binding</keyword>
<feature type="compositionally biased region" description="Low complexity" evidence="6">
    <location>
        <begin position="816"/>
        <end position="827"/>
    </location>
</feature>
<evidence type="ECO:0000259" key="11">
    <source>
        <dbReference type="PROSITE" id="PS52032"/>
    </source>
</evidence>
<evidence type="ECO:0000259" key="10">
    <source>
        <dbReference type="PROSITE" id="PS51293"/>
    </source>
</evidence>
<evidence type="ECO:0000256" key="5">
    <source>
        <dbReference type="SAM" id="Coils"/>
    </source>
</evidence>
<dbReference type="InterPro" id="IPR007526">
    <property type="entry name" value="SWIRM"/>
</dbReference>
<dbReference type="SUPFAM" id="SSF46689">
    <property type="entry name" value="Homeodomain-like"/>
    <property type="match status" value="2"/>
</dbReference>
<dbReference type="OrthoDB" id="118550at2759"/>
<dbReference type="PANTHER" id="PTHR12802:SF41">
    <property type="entry name" value="BRAHMA ASSOCIATED PROTEIN 155 KDA"/>
    <property type="match status" value="1"/>
</dbReference>
<feature type="domain" description="SWIRM" evidence="9">
    <location>
        <begin position="483"/>
        <end position="580"/>
    </location>
</feature>
<dbReference type="CDD" id="cd00167">
    <property type="entry name" value="SANT"/>
    <property type="match status" value="1"/>
</dbReference>
<feature type="region of interest" description="Disordered" evidence="6">
    <location>
        <begin position="804"/>
        <end position="830"/>
    </location>
</feature>
<dbReference type="GeneID" id="37268356"/>
<dbReference type="FunFam" id="1.10.10.10:FF:000020">
    <property type="entry name" value="SWI/SNF complex subunit SMARCC2 isoform c"/>
    <property type="match status" value="1"/>
</dbReference>
<dbReference type="Gene3D" id="1.10.10.60">
    <property type="entry name" value="Homeodomain-like"/>
    <property type="match status" value="1"/>
</dbReference>
<evidence type="ECO:0000259" key="7">
    <source>
        <dbReference type="PROSITE" id="PS50090"/>
    </source>
</evidence>
<evidence type="ECO:0000313" key="13">
    <source>
        <dbReference type="Proteomes" id="UP000245946"/>
    </source>
</evidence>
<feature type="compositionally biased region" description="Basic and acidic residues" evidence="6">
    <location>
        <begin position="894"/>
        <end position="914"/>
    </location>
</feature>
<dbReference type="InterPro" id="IPR009057">
    <property type="entry name" value="Homeodomain-like_sf"/>
</dbReference>
<dbReference type="PROSITE" id="PS51293">
    <property type="entry name" value="SANT"/>
    <property type="match status" value="1"/>
</dbReference>
<dbReference type="PROSITE" id="PS50172">
    <property type="entry name" value="BRCT"/>
    <property type="match status" value="1"/>
</dbReference>
<evidence type="ECO:0000259" key="8">
    <source>
        <dbReference type="PROSITE" id="PS50172"/>
    </source>
</evidence>
<dbReference type="SMART" id="SM00717">
    <property type="entry name" value="SANT"/>
    <property type="match status" value="1"/>
</dbReference>
<feature type="coiled-coil region" evidence="5">
    <location>
        <begin position="1005"/>
        <end position="1032"/>
    </location>
</feature>
<dbReference type="Pfam" id="PF00249">
    <property type="entry name" value="Myb_DNA-binding"/>
    <property type="match status" value="1"/>
</dbReference>
<dbReference type="InterPro" id="IPR036388">
    <property type="entry name" value="WH-like_DNA-bd_sf"/>
</dbReference>
<proteinExistence type="predicted"/>
<dbReference type="GO" id="GO:0006338">
    <property type="term" value="P:chromatin remodeling"/>
    <property type="evidence" value="ECO:0007669"/>
    <property type="project" value="UniProtKB-ARBA"/>
</dbReference>
<dbReference type="InterPro" id="IPR001357">
    <property type="entry name" value="BRCT_dom"/>
</dbReference>
<evidence type="ECO:0000256" key="1">
    <source>
        <dbReference type="ARBA" id="ARBA00023015"/>
    </source>
</evidence>
<feature type="region of interest" description="Disordered" evidence="6">
    <location>
        <begin position="599"/>
        <end position="638"/>
    </location>
</feature>
<feature type="region of interest" description="Disordered" evidence="6">
    <location>
        <begin position="409"/>
        <end position="429"/>
    </location>
</feature>
<dbReference type="PROSITE" id="PS50934">
    <property type="entry name" value="SWIRM"/>
    <property type="match status" value="1"/>
</dbReference>
<dbReference type="Proteomes" id="UP000245946">
    <property type="component" value="Unassembled WGS sequence"/>
</dbReference>